<proteinExistence type="predicted"/>
<evidence type="ECO:0000313" key="2">
    <source>
        <dbReference type="EMBL" id="MDZ5662256.1"/>
    </source>
</evidence>
<dbReference type="EMBL" id="JAXQPW010000002">
    <property type="protein sequence ID" value="MDZ5662256.1"/>
    <property type="molecule type" value="Genomic_DNA"/>
</dbReference>
<feature type="chain" id="PRO_5045057495" evidence="1">
    <location>
        <begin position="22"/>
        <end position="168"/>
    </location>
</feature>
<evidence type="ECO:0000313" key="3">
    <source>
        <dbReference type="Proteomes" id="UP001291999"/>
    </source>
</evidence>
<evidence type="ECO:0000256" key="1">
    <source>
        <dbReference type="SAM" id="SignalP"/>
    </source>
</evidence>
<dbReference type="Proteomes" id="UP001291999">
    <property type="component" value="Unassembled WGS sequence"/>
</dbReference>
<comment type="caution">
    <text evidence="2">The sequence shown here is derived from an EMBL/GenBank/DDBJ whole genome shotgun (WGS) entry which is preliminary data.</text>
</comment>
<accession>A0ABU5KBB3</accession>
<protein>
    <submittedName>
        <fullName evidence="2">Uncharacterized protein</fullName>
    </submittedName>
</protein>
<sequence>MRRWLVVTGLLGSLALTGCGASDTSDTSGAVDDAITAAADSGPVTDTSDLAADRAVLTALCEQHCASLSLDGISMCESGAECDANVAEAHGRLEALVDAAAEKGLDITAAPAIEGPIAVSRRAHEEYGSTQPCRDEVAGEELSSTCFAGVADYLVTVQLVGMSLERNS</sequence>
<keyword evidence="1" id="KW-0732">Signal</keyword>
<keyword evidence="3" id="KW-1185">Reference proteome</keyword>
<reference evidence="2 3" key="1">
    <citation type="submission" date="2023-11" db="EMBL/GenBank/DDBJ databases">
        <title>Novel species in genus Nocardioides.</title>
        <authorList>
            <person name="Zhou H."/>
        </authorList>
    </citation>
    <scope>NUCLEOTIDE SEQUENCE [LARGE SCALE GENOMIC DNA]</scope>
    <source>
        <strain evidence="2 3">S-58</strain>
    </source>
</reference>
<name>A0ABU5KBB3_9ACTN</name>
<dbReference type="RefSeq" id="WP_322424345.1">
    <property type="nucleotide sequence ID" value="NZ_CP141058.1"/>
</dbReference>
<gene>
    <name evidence="2" type="ORF">SFC79_10810</name>
</gene>
<organism evidence="2 3">
    <name type="scientific">Nocardioides renjunii</name>
    <dbReference type="NCBI Taxonomy" id="3095075"/>
    <lineage>
        <taxon>Bacteria</taxon>
        <taxon>Bacillati</taxon>
        <taxon>Actinomycetota</taxon>
        <taxon>Actinomycetes</taxon>
        <taxon>Propionibacteriales</taxon>
        <taxon>Nocardioidaceae</taxon>
        <taxon>Nocardioides</taxon>
    </lineage>
</organism>
<feature type="signal peptide" evidence="1">
    <location>
        <begin position="1"/>
        <end position="21"/>
    </location>
</feature>
<dbReference type="PROSITE" id="PS51257">
    <property type="entry name" value="PROKAR_LIPOPROTEIN"/>
    <property type="match status" value="1"/>
</dbReference>